<proteinExistence type="predicted"/>
<dbReference type="SUPFAM" id="SSF53756">
    <property type="entry name" value="UDP-Glycosyltransferase/glycogen phosphorylase"/>
    <property type="match status" value="1"/>
</dbReference>
<evidence type="ECO:0000313" key="5">
    <source>
        <dbReference type="Proteomes" id="UP000602759"/>
    </source>
</evidence>
<evidence type="ECO:0000313" key="4">
    <source>
        <dbReference type="EMBL" id="MBD1432785.1"/>
    </source>
</evidence>
<keyword evidence="1" id="KW-0808">Transferase</keyword>
<dbReference type="Pfam" id="PF13439">
    <property type="entry name" value="Glyco_transf_4"/>
    <property type="match status" value="1"/>
</dbReference>
<dbReference type="Pfam" id="PF00534">
    <property type="entry name" value="Glycos_transf_1"/>
    <property type="match status" value="1"/>
</dbReference>
<evidence type="ECO:0000259" key="2">
    <source>
        <dbReference type="Pfam" id="PF00534"/>
    </source>
</evidence>
<accession>A0ABR7YN82</accession>
<sequence>MEKRQKIIVVEAQRIFRKNKHGMDYVALEVIRSLQTLDQYNNYVIAVGPGDDHCLAETPNFKIVILPSTNYFVWEQFLLPRLLRQTKADLLHCTSNTAPINCRVPLVLTLHDIIFMEKRMGGNKSLYQRLGRIYRRFVVPIILKSVDKVITVSHFEKENIRQHYTQLNDKLTTIYNGVSPNFKLIEQFETDCLKNIDKGKYWLLLGNTDPKKNIDNSLKSYACYLQKSQKKKKLLLVDLTDQHVNRLLNDLDLGYIRDFIIVKEYIPHHILAEIYNKAFGFLYPSIRESFGLPLLEAMACGTPVVTSNRSAMPEIAGNDAVYVDPLDPVSIAEGMLSLEEDYNLYQEKIAGGLQRSKHFTWHTTAKQTLAVYNEILAQKNGV</sequence>
<dbReference type="Proteomes" id="UP000602759">
    <property type="component" value="Unassembled WGS sequence"/>
</dbReference>
<feature type="domain" description="Glycosyltransferase subfamily 4-like N-terminal" evidence="3">
    <location>
        <begin position="22"/>
        <end position="181"/>
    </location>
</feature>
<dbReference type="EMBL" id="JACOIK010000005">
    <property type="protein sequence ID" value="MBD1432785.1"/>
    <property type="molecule type" value="Genomic_DNA"/>
</dbReference>
<dbReference type="InterPro" id="IPR028098">
    <property type="entry name" value="Glyco_trans_4-like_N"/>
</dbReference>
<dbReference type="Gene3D" id="3.40.50.2000">
    <property type="entry name" value="Glycogen Phosphorylase B"/>
    <property type="match status" value="2"/>
</dbReference>
<reference evidence="4 5" key="1">
    <citation type="submission" date="2020-08" db="EMBL/GenBank/DDBJ databases">
        <title>Sphingobacterium sp. DN00404 isolated from aquaculture water.</title>
        <authorList>
            <person name="Zhang M."/>
        </authorList>
    </citation>
    <scope>NUCLEOTIDE SEQUENCE [LARGE SCALE GENOMIC DNA]</scope>
    <source>
        <strain evidence="4 5">DN00404</strain>
    </source>
</reference>
<evidence type="ECO:0000259" key="3">
    <source>
        <dbReference type="Pfam" id="PF13439"/>
    </source>
</evidence>
<dbReference type="RefSeq" id="WP_190993783.1">
    <property type="nucleotide sequence ID" value="NZ_JACOIK010000005.1"/>
</dbReference>
<comment type="caution">
    <text evidence="4">The sequence shown here is derived from an EMBL/GenBank/DDBJ whole genome shotgun (WGS) entry which is preliminary data.</text>
</comment>
<protein>
    <submittedName>
        <fullName evidence="4">Glycosyltransferase family 4 protein</fullName>
    </submittedName>
</protein>
<feature type="domain" description="Glycosyl transferase family 1" evidence="2">
    <location>
        <begin position="197"/>
        <end position="347"/>
    </location>
</feature>
<name>A0ABR7YN82_9SPHI</name>
<gene>
    <name evidence="4" type="ORF">H8B06_08120</name>
</gene>
<dbReference type="CDD" id="cd03809">
    <property type="entry name" value="GT4_MtfB-like"/>
    <property type="match status" value="1"/>
</dbReference>
<dbReference type="InterPro" id="IPR001296">
    <property type="entry name" value="Glyco_trans_1"/>
</dbReference>
<organism evidence="4 5">
    <name type="scientific">Sphingobacterium micropteri</name>
    <dbReference type="NCBI Taxonomy" id="2763501"/>
    <lineage>
        <taxon>Bacteria</taxon>
        <taxon>Pseudomonadati</taxon>
        <taxon>Bacteroidota</taxon>
        <taxon>Sphingobacteriia</taxon>
        <taxon>Sphingobacteriales</taxon>
        <taxon>Sphingobacteriaceae</taxon>
        <taxon>Sphingobacterium</taxon>
    </lineage>
</organism>
<dbReference type="PANTHER" id="PTHR46401:SF2">
    <property type="entry name" value="GLYCOSYLTRANSFERASE WBBK-RELATED"/>
    <property type="match status" value="1"/>
</dbReference>
<keyword evidence="5" id="KW-1185">Reference proteome</keyword>
<evidence type="ECO:0000256" key="1">
    <source>
        <dbReference type="ARBA" id="ARBA00022679"/>
    </source>
</evidence>
<dbReference type="PANTHER" id="PTHR46401">
    <property type="entry name" value="GLYCOSYLTRANSFERASE WBBK-RELATED"/>
    <property type="match status" value="1"/>
</dbReference>